<dbReference type="InterPro" id="IPR009959">
    <property type="entry name" value="Cyclase_SnoaL-like"/>
</dbReference>
<reference evidence="2" key="1">
    <citation type="submission" date="2016-11" db="EMBL/GenBank/DDBJ databases">
        <authorList>
            <person name="Shukria A."/>
            <person name="Stevens D.C."/>
        </authorList>
    </citation>
    <scope>NUCLEOTIDE SEQUENCE [LARGE SCALE GENOMIC DNA]</scope>
    <source>
        <strain evidence="2">Cbfe23</strain>
    </source>
</reference>
<reference evidence="1 2" key="2">
    <citation type="submission" date="2016-12" db="EMBL/GenBank/DDBJ databases">
        <title>Draft Genome Sequence of Cystobacter ferrugineus Strain Cbfe23.</title>
        <authorList>
            <person name="Akbar S."/>
            <person name="Dowd S.E."/>
            <person name="Stevens D.C."/>
        </authorList>
    </citation>
    <scope>NUCLEOTIDE SEQUENCE [LARGE SCALE GENOMIC DNA]</scope>
    <source>
        <strain evidence="1 2">Cbfe23</strain>
    </source>
</reference>
<organism evidence="1 2">
    <name type="scientific">Cystobacter ferrugineus</name>
    <dbReference type="NCBI Taxonomy" id="83449"/>
    <lineage>
        <taxon>Bacteria</taxon>
        <taxon>Pseudomonadati</taxon>
        <taxon>Myxococcota</taxon>
        <taxon>Myxococcia</taxon>
        <taxon>Myxococcales</taxon>
        <taxon>Cystobacterineae</taxon>
        <taxon>Archangiaceae</taxon>
        <taxon>Cystobacter</taxon>
    </lineage>
</organism>
<dbReference type="OrthoDB" id="9182871at2"/>
<dbReference type="PANTHER" id="PTHR38436:SF1">
    <property type="entry name" value="ESTER CYCLASE"/>
    <property type="match status" value="1"/>
</dbReference>
<accession>A0A1L9AWH1</accession>
<protein>
    <submittedName>
        <fullName evidence="1">Ester cyclase</fullName>
    </submittedName>
</protein>
<name>A0A1L9AWH1_9BACT</name>
<evidence type="ECO:0000313" key="2">
    <source>
        <dbReference type="Proteomes" id="UP000182229"/>
    </source>
</evidence>
<dbReference type="Proteomes" id="UP000182229">
    <property type="component" value="Unassembled WGS sequence"/>
</dbReference>
<dbReference type="Gene3D" id="3.10.450.50">
    <property type="match status" value="1"/>
</dbReference>
<dbReference type="EMBL" id="MPIN01000020">
    <property type="protein sequence ID" value="OJH34337.1"/>
    <property type="molecule type" value="Genomic_DNA"/>
</dbReference>
<dbReference type="AlphaFoldDB" id="A0A1L9AWH1"/>
<dbReference type="Pfam" id="PF07366">
    <property type="entry name" value="SnoaL"/>
    <property type="match status" value="1"/>
</dbReference>
<dbReference type="PANTHER" id="PTHR38436">
    <property type="entry name" value="POLYKETIDE CYCLASE SNOAL-LIKE DOMAIN"/>
    <property type="match status" value="1"/>
</dbReference>
<dbReference type="SUPFAM" id="SSF54427">
    <property type="entry name" value="NTF2-like"/>
    <property type="match status" value="1"/>
</dbReference>
<sequence>MKREKDAAPPQETGLTATEQRAIETLYRAFSEKNPDLLDEAVTTDWKDIPLAPGQAPGPEGLKPIIRGFIAAFPDIQITIQEIIGAPGRAGVRALITGTHQGEWFGIAPTGKVIHVPLHEFHHLENGRITHTWHLEDWFGMLNQVGAWPAPATSQKEAAS</sequence>
<comment type="caution">
    <text evidence="1">The sequence shown here is derived from an EMBL/GenBank/DDBJ whole genome shotgun (WGS) entry which is preliminary data.</text>
</comment>
<dbReference type="RefSeq" id="WP_071904663.1">
    <property type="nucleotide sequence ID" value="NZ_MPIN01000020.1"/>
</dbReference>
<evidence type="ECO:0000313" key="1">
    <source>
        <dbReference type="EMBL" id="OJH34337.1"/>
    </source>
</evidence>
<dbReference type="InterPro" id="IPR032710">
    <property type="entry name" value="NTF2-like_dom_sf"/>
</dbReference>
<gene>
    <name evidence="1" type="ORF">BON30_44330</name>
</gene>
<dbReference type="GO" id="GO:0030638">
    <property type="term" value="P:polyketide metabolic process"/>
    <property type="evidence" value="ECO:0007669"/>
    <property type="project" value="InterPro"/>
</dbReference>
<proteinExistence type="predicted"/>
<keyword evidence="2" id="KW-1185">Reference proteome</keyword>